<feature type="compositionally biased region" description="Basic and acidic residues" evidence="8">
    <location>
        <begin position="983"/>
        <end position="993"/>
    </location>
</feature>
<feature type="compositionally biased region" description="Acidic residues" evidence="8">
    <location>
        <begin position="691"/>
        <end position="718"/>
    </location>
</feature>
<feature type="compositionally biased region" description="Low complexity" evidence="8">
    <location>
        <begin position="511"/>
        <end position="520"/>
    </location>
</feature>
<dbReference type="SUPFAM" id="SSF48264">
    <property type="entry name" value="Cytochrome P450"/>
    <property type="match status" value="1"/>
</dbReference>
<keyword evidence="3 7" id="KW-0479">Metal-binding</keyword>
<feature type="region of interest" description="Disordered" evidence="8">
    <location>
        <begin position="417"/>
        <end position="788"/>
    </location>
</feature>
<reference evidence="9" key="1">
    <citation type="submission" date="2020-09" db="EMBL/GenBank/DDBJ databases">
        <authorList>
            <person name="Kikuchi T."/>
        </authorList>
    </citation>
    <scope>NUCLEOTIDE SEQUENCE</scope>
    <source>
        <strain evidence="9">SH1</strain>
    </source>
</reference>
<dbReference type="InterPro" id="IPR012173">
    <property type="entry name" value="Mpp10"/>
</dbReference>
<evidence type="ECO:0000313" key="9">
    <source>
        <dbReference type="EMBL" id="CAD5217301.1"/>
    </source>
</evidence>
<feature type="compositionally biased region" description="Basic and acidic residues" evidence="8">
    <location>
        <begin position="437"/>
        <end position="450"/>
    </location>
</feature>
<dbReference type="Gene3D" id="1.10.630.10">
    <property type="entry name" value="Cytochrome P450"/>
    <property type="match status" value="1"/>
</dbReference>
<accession>A0A811KNF7</accession>
<dbReference type="GO" id="GO:0005737">
    <property type="term" value="C:cytoplasm"/>
    <property type="evidence" value="ECO:0007669"/>
    <property type="project" value="TreeGrafter"/>
</dbReference>
<evidence type="ECO:0000256" key="3">
    <source>
        <dbReference type="ARBA" id="ARBA00022723"/>
    </source>
</evidence>
<dbReference type="EMBL" id="CAJFCW020000003">
    <property type="protein sequence ID" value="CAG9107507.1"/>
    <property type="molecule type" value="Genomic_DNA"/>
</dbReference>
<dbReference type="PRINTS" id="PR00385">
    <property type="entry name" value="P450"/>
</dbReference>
<keyword evidence="4" id="KW-0560">Oxidoreductase</keyword>
<evidence type="ECO:0000256" key="4">
    <source>
        <dbReference type="ARBA" id="ARBA00023002"/>
    </source>
</evidence>
<dbReference type="GO" id="GO:0005506">
    <property type="term" value="F:iron ion binding"/>
    <property type="evidence" value="ECO:0007669"/>
    <property type="project" value="InterPro"/>
</dbReference>
<feature type="compositionally biased region" description="Acidic residues" evidence="8">
    <location>
        <begin position="536"/>
        <end position="546"/>
    </location>
</feature>
<dbReference type="GO" id="GO:0034457">
    <property type="term" value="C:Mpp10 complex"/>
    <property type="evidence" value="ECO:0007669"/>
    <property type="project" value="InterPro"/>
</dbReference>
<organism evidence="9 10">
    <name type="scientific">Bursaphelenchus okinawaensis</name>
    <dbReference type="NCBI Taxonomy" id="465554"/>
    <lineage>
        <taxon>Eukaryota</taxon>
        <taxon>Metazoa</taxon>
        <taxon>Ecdysozoa</taxon>
        <taxon>Nematoda</taxon>
        <taxon>Chromadorea</taxon>
        <taxon>Rhabditida</taxon>
        <taxon>Tylenchina</taxon>
        <taxon>Tylenchomorpha</taxon>
        <taxon>Aphelenchoidea</taxon>
        <taxon>Aphelenchoididae</taxon>
        <taxon>Bursaphelenchus</taxon>
    </lineage>
</organism>
<feature type="compositionally biased region" description="Polar residues" evidence="8">
    <location>
        <begin position="633"/>
        <end position="647"/>
    </location>
</feature>
<dbReference type="InterPro" id="IPR002401">
    <property type="entry name" value="Cyt_P450_E_grp-I"/>
</dbReference>
<feature type="compositionally biased region" description="Acidic residues" evidence="8">
    <location>
        <begin position="658"/>
        <end position="667"/>
    </location>
</feature>
<feature type="compositionally biased region" description="Basic and acidic residues" evidence="8">
    <location>
        <begin position="578"/>
        <end position="587"/>
    </location>
</feature>
<keyword evidence="5 7" id="KW-0408">Iron</keyword>
<feature type="region of interest" description="Disordered" evidence="8">
    <location>
        <begin position="812"/>
        <end position="867"/>
    </location>
</feature>
<feature type="compositionally biased region" description="Basic and acidic residues" evidence="8">
    <location>
        <begin position="1078"/>
        <end position="1090"/>
    </location>
</feature>
<protein>
    <recommendedName>
        <fullName evidence="11">Cytochrome P450</fullName>
    </recommendedName>
</protein>
<sequence length="1191" mass="135725">MITLILSTFFLLYLFWHFYYKRRAYPPGPTPIPFLGNLVQAASRCVRGMETEVRWDLHDMVRGTTGRCVGGLQLDQPCLAGNNGIIFISGDEWRNNRRFSLHILREYGMGKNSMEEKITAHVMDLLQILESTRKTEYSTEITAKINRSVASVINLVLFGYRFAGDKAAEYDVMEPIVHSHMQAINLYKKLPFFSGALKHMKETADELGAFLRARVDEHEQVLDMDSEGQPLDYVESYLKEIRQALIDILYDLWLLGQETSSNTIGFTIAYLANNPEIQDNMYKEFESVTGDGLVQTNYRNQLPYFAAVLLECQRIANIVPLSIMREFHKDTEIGGYTIPAGTAMLPQICVLHHDPAVFPDPYKFDPNRFLNQDGSLKKVDELVPFMLGRRACLGEALARMELFLFIGNLFKSFKVRTPARESQTPTPVRSSRRLRKATPEFDAKDLDSLRRSPSRSRSPARTAERTKLSAKRISFGAGDGNVKEGEDQGIEDHVGKGQKVETPKTVKRSPAKALKTPSSAKKAKKSPKSVEKLLEIEEDDQVEEDEAQKVETPKTAKRSPAKALKTPSSTKSAKKSPKSVEKAERTLPLESVEDDQVDEDEDRKVVTPRSAKRTPAKALKTPSPTKEAKKSPKTAQKSPKTVQNTPRSAKKADKSLDTDDEEVETEPEVLVQVQDELQDQQKLNKSKEDVITLEDDDEDSKDQGVEVDDQEDEVESQGEEVKDQEVGIEDEKEEAEGQDEVAEKEEVEELEDEEEIEDDEEEEVDEQPQEEKVPDEEQENVFESTANLTTMSNLSKKVHFFEDVAEGHIDEDELDAEMDEEEAGDELEQDDLMEDGDELEEEDEEMEVDQRELEPLGSDEDEEDVTRFKREQKQMKQAINKFEDQNLGPQPWEFGGEVKATERDQDGLLEKYVEVDYKAKSAPIIDEDVNQRIEAIVKQRIKDKAFDDPIRTKRVAQSLQTYRAKTLDDVERKSLMEMYKQEYKSKVDQKDQNDQDEEAMELDDESKQIKAAMDSVFTKIDQLSHAKFRPNVADDEPQLIVNKPAIQVEEVGQKAATAADEDLLAPEEIKKRTKGLMKSKEERDKTDKLRERRKKKKKAGVSERIGYFLGVFRALVKKGVKKEGEYKAAKELEEKERSKKKAVKKVKQADFYDKIQELNQQESTDKMTKAKKMKKVQKAKLQGKNAAAYKL</sequence>
<comment type="cofactor">
    <cofactor evidence="1 7">
        <name>heme</name>
        <dbReference type="ChEBI" id="CHEBI:30413"/>
    </cofactor>
</comment>
<dbReference type="OrthoDB" id="5919762at2759"/>
<dbReference type="GO" id="GO:0016712">
    <property type="term" value="F:oxidoreductase activity, acting on paired donors, with incorporation or reduction of molecular oxygen, reduced flavin or flavoprotein as one donor, and incorporation of one atom of oxygen"/>
    <property type="evidence" value="ECO:0007669"/>
    <property type="project" value="TreeGrafter"/>
</dbReference>
<dbReference type="Proteomes" id="UP000783686">
    <property type="component" value="Unassembled WGS sequence"/>
</dbReference>
<keyword evidence="6" id="KW-0503">Monooxygenase</keyword>
<dbReference type="PANTHER" id="PTHR24300:SF375">
    <property type="entry name" value="CYTOCHROME P450 FAMILY"/>
    <property type="match status" value="1"/>
</dbReference>
<dbReference type="InterPro" id="IPR036396">
    <property type="entry name" value="Cyt_P450_sf"/>
</dbReference>
<gene>
    <name evidence="9" type="ORF">BOKJ2_LOCUS7019</name>
</gene>
<dbReference type="PRINTS" id="PR00463">
    <property type="entry name" value="EP450I"/>
</dbReference>
<dbReference type="GO" id="GO:0006364">
    <property type="term" value="P:rRNA processing"/>
    <property type="evidence" value="ECO:0007669"/>
    <property type="project" value="InterPro"/>
</dbReference>
<proteinExistence type="inferred from homology"/>
<evidence type="ECO:0008006" key="11">
    <source>
        <dbReference type="Google" id="ProtNLM"/>
    </source>
</evidence>
<keyword evidence="10" id="KW-1185">Reference proteome</keyword>
<feature type="compositionally biased region" description="Acidic residues" evidence="8">
    <location>
        <begin position="812"/>
        <end position="847"/>
    </location>
</feature>
<evidence type="ECO:0000256" key="2">
    <source>
        <dbReference type="ARBA" id="ARBA00010617"/>
    </source>
</evidence>
<comment type="similarity">
    <text evidence="2">Belongs to the cytochrome P450 family.</text>
</comment>
<evidence type="ECO:0000313" key="10">
    <source>
        <dbReference type="Proteomes" id="UP000614601"/>
    </source>
</evidence>
<evidence type="ECO:0000256" key="8">
    <source>
        <dbReference type="SAM" id="MobiDB-lite"/>
    </source>
</evidence>
<evidence type="ECO:0000256" key="1">
    <source>
        <dbReference type="ARBA" id="ARBA00001971"/>
    </source>
</evidence>
<dbReference type="GO" id="GO:0006082">
    <property type="term" value="P:organic acid metabolic process"/>
    <property type="evidence" value="ECO:0007669"/>
    <property type="project" value="TreeGrafter"/>
</dbReference>
<keyword evidence="7" id="KW-0349">Heme</keyword>
<comment type="caution">
    <text evidence="9">The sequence shown here is derived from an EMBL/GenBank/DDBJ whole genome shotgun (WGS) entry which is preliminary data.</text>
</comment>
<feature type="compositionally biased region" description="Low complexity" evidence="8">
    <location>
        <begin position="561"/>
        <end position="571"/>
    </location>
</feature>
<name>A0A811KNF7_9BILA</name>
<feature type="compositionally biased region" description="Acidic residues" evidence="8">
    <location>
        <begin position="726"/>
        <end position="780"/>
    </location>
</feature>
<dbReference type="GO" id="GO:0005732">
    <property type="term" value="C:sno(s)RNA-containing ribonucleoprotein complex"/>
    <property type="evidence" value="ECO:0007669"/>
    <property type="project" value="InterPro"/>
</dbReference>
<feature type="binding site" description="axial binding residue" evidence="7">
    <location>
        <position position="392"/>
    </location>
    <ligand>
        <name>heme</name>
        <dbReference type="ChEBI" id="CHEBI:30413"/>
    </ligand>
    <ligandPart>
        <name>Fe</name>
        <dbReference type="ChEBI" id="CHEBI:18248"/>
    </ligandPart>
</feature>
<dbReference type="GO" id="GO:0020037">
    <property type="term" value="F:heme binding"/>
    <property type="evidence" value="ECO:0007669"/>
    <property type="project" value="InterPro"/>
</dbReference>
<dbReference type="EMBL" id="CAJFDH010000003">
    <property type="protein sequence ID" value="CAD5217301.1"/>
    <property type="molecule type" value="Genomic_DNA"/>
</dbReference>
<feature type="compositionally biased region" description="Acidic residues" evidence="8">
    <location>
        <begin position="994"/>
        <end position="1004"/>
    </location>
</feature>
<dbReference type="InterPro" id="IPR050182">
    <property type="entry name" value="Cytochrome_P450_fam2"/>
</dbReference>
<feature type="compositionally biased region" description="Acidic residues" evidence="8">
    <location>
        <begin position="591"/>
        <end position="601"/>
    </location>
</feature>
<dbReference type="FunFam" id="1.10.630.10:FF:000036">
    <property type="entry name" value="CYtochrome P450 family"/>
    <property type="match status" value="1"/>
</dbReference>
<feature type="compositionally biased region" description="Polar residues" evidence="8">
    <location>
        <begin position="420"/>
        <end position="429"/>
    </location>
</feature>
<dbReference type="Pfam" id="PF00067">
    <property type="entry name" value="p450"/>
    <property type="match status" value="1"/>
</dbReference>
<feature type="region of interest" description="Disordered" evidence="8">
    <location>
        <begin position="983"/>
        <end position="1006"/>
    </location>
</feature>
<dbReference type="GO" id="GO:0006805">
    <property type="term" value="P:xenobiotic metabolic process"/>
    <property type="evidence" value="ECO:0007669"/>
    <property type="project" value="TreeGrafter"/>
</dbReference>
<dbReference type="CDD" id="cd20617">
    <property type="entry name" value="CYP1_2-like"/>
    <property type="match status" value="1"/>
</dbReference>
<evidence type="ECO:0000256" key="6">
    <source>
        <dbReference type="ARBA" id="ARBA00023033"/>
    </source>
</evidence>
<feature type="compositionally biased region" description="Basic and acidic residues" evidence="8">
    <location>
        <begin position="481"/>
        <end position="504"/>
    </location>
</feature>
<dbReference type="PANTHER" id="PTHR24300">
    <property type="entry name" value="CYTOCHROME P450 508A4-RELATED"/>
    <property type="match status" value="1"/>
</dbReference>
<dbReference type="Pfam" id="PF04006">
    <property type="entry name" value="Mpp10"/>
    <property type="match status" value="1"/>
</dbReference>
<feature type="region of interest" description="Disordered" evidence="8">
    <location>
        <begin position="1056"/>
        <end position="1100"/>
    </location>
</feature>
<evidence type="ECO:0000256" key="7">
    <source>
        <dbReference type="PIRSR" id="PIRSR602401-1"/>
    </source>
</evidence>
<evidence type="ECO:0000256" key="5">
    <source>
        <dbReference type="ARBA" id="ARBA00023004"/>
    </source>
</evidence>
<dbReference type="AlphaFoldDB" id="A0A811KNF7"/>
<dbReference type="Proteomes" id="UP000614601">
    <property type="component" value="Unassembled WGS sequence"/>
</dbReference>
<dbReference type="InterPro" id="IPR001128">
    <property type="entry name" value="Cyt_P450"/>
</dbReference>